<gene>
    <name evidence="2" type="ORF">M878_34360</name>
</gene>
<evidence type="ECO:0000313" key="3">
    <source>
        <dbReference type="Proteomes" id="UP000017984"/>
    </source>
</evidence>
<reference evidence="2 3" key="1">
    <citation type="journal article" date="2014" name="Genome Announc.">
        <title>Draft Genome Sequence of Streptomyces roseochromogenes subsp. oscitans DS 12.976, Producer of the Aminocoumarin Antibiotic Clorobiocin.</title>
        <authorList>
            <person name="Ruckert C."/>
            <person name="Kalinowski J."/>
            <person name="Heide L."/>
            <person name="Apel A.K."/>
        </authorList>
    </citation>
    <scope>NUCLEOTIDE SEQUENCE [LARGE SCALE GENOMIC DNA]</scope>
    <source>
        <strain evidence="2 3">DS 12.976</strain>
    </source>
</reference>
<evidence type="ECO:0000256" key="1">
    <source>
        <dbReference type="SAM" id="MobiDB-lite"/>
    </source>
</evidence>
<dbReference type="AlphaFoldDB" id="V6K1C5"/>
<dbReference type="Proteomes" id="UP000017984">
    <property type="component" value="Chromosome"/>
</dbReference>
<feature type="compositionally biased region" description="Basic residues" evidence="1">
    <location>
        <begin position="49"/>
        <end position="64"/>
    </location>
</feature>
<name>V6K1C5_STRRC</name>
<sequence length="64" mass="7059">MVHFALPHFISAEDGALEPVGRPLAELPSGSYLMTTHATADFTPTSRRPLPRSRGRPSRSRTTR</sequence>
<dbReference type="InterPro" id="IPR029063">
    <property type="entry name" value="SAM-dependent_MTases_sf"/>
</dbReference>
<comment type="caution">
    <text evidence="2">The sequence shown here is derived from an EMBL/GenBank/DDBJ whole genome shotgun (WGS) entry which is preliminary data.</text>
</comment>
<evidence type="ECO:0000313" key="2">
    <source>
        <dbReference type="EMBL" id="EST22719.1"/>
    </source>
</evidence>
<dbReference type="STRING" id="1352936.M878_34360"/>
<dbReference type="Gene3D" id="3.40.50.150">
    <property type="entry name" value="Vaccinia Virus protein VP39"/>
    <property type="match status" value="1"/>
</dbReference>
<protein>
    <submittedName>
        <fullName evidence="2">Uncharacterized protein</fullName>
    </submittedName>
</protein>
<organism evidence="2 3">
    <name type="scientific">Streptomyces roseochromogenus subsp. oscitans DS 12.976</name>
    <dbReference type="NCBI Taxonomy" id="1352936"/>
    <lineage>
        <taxon>Bacteria</taxon>
        <taxon>Bacillati</taxon>
        <taxon>Actinomycetota</taxon>
        <taxon>Actinomycetes</taxon>
        <taxon>Kitasatosporales</taxon>
        <taxon>Streptomycetaceae</taxon>
        <taxon>Streptomyces</taxon>
    </lineage>
</organism>
<proteinExistence type="predicted"/>
<dbReference type="EMBL" id="AWQX01000296">
    <property type="protein sequence ID" value="EST22719.1"/>
    <property type="molecule type" value="Genomic_DNA"/>
</dbReference>
<dbReference type="HOGENOM" id="CLU_2866033_0_0_11"/>
<accession>V6K1C5</accession>
<dbReference type="PATRIC" id="fig|1352936.5.peg.7153"/>
<feature type="region of interest" description="Disordered" evidence="1">
    <location>
        <begin position="35"/>
        <end position="64"/>
    </location>
</feature>
<keyword evidence="3" id="KW-1185">Reference proteome</keyword>